<dbReference type="Gene3D" id="1.10.443.10">
    <property type="entry name" value="Intergrase catalytic core"/>
    <property type="match status" value="1"/>
</dbReference>
<evidence type="ECO:0000256" key="1">
    <source>
        <dbReference type="ARBA" id="ARBA00008857"/>
    </source>
</evidence>
<keyword evidence="4" id="KW-0233">DNA recombination</keyword>
<name>A0A5S4GM33_9ACTN</name>
<dbReference type="InterPro" id="IPR013762">
    <property type="entry name" value="Integrase-like_cat_sf"/>
</dbReference>
<proteinExistence type="inferred from homology"/>
<dbReference type="InterPro" id="IPR002104">
    <property type="entry name" value="Integrase_catalytic"/>
</dbReference>
<protein>
    <submittedName>
        <fullName evidence="8">Site-specific integrase</fullName>
    </submittedName>
</protein>
<dbReference type="Pfam" id="PF26003">
    <property type="entry name" value="Integrase_N_phage"/>
    <property type="match status" value="2"/>
</dbReference>
<dbReference type="GO" id="GO:0015074">
    <property type="term" value="P:DNA integration"/>
    <property type="evidence" value="ECO:0007669"/>
    <property type="project" value="UniProtKB-KW"/>
</dbReference>
<comment type="similarity">
    <text evidence="1">Belongs to the 'phage' integrase family.</text>
</comment>
<dbReference type="EMBL" id="VCKZ01000215">
    <property type="protein sequence ID" value="TMR34018.1"/>
    <property type="molecule type" value="Genomic_DNA"/>
</dbReference>
<dbReference type="Gene3D" id="1.10.150.130">
    <property type="match status" value="1"/>
</dbReference>
<dbReference type="InterPro" id="IPR050090">
    <property type="entry name" value="Tyrosine_recombinase_XerCD"/>
</dbReference>
<dbReference type="Pfam" id="PF14659">
    <property type="entry name" value="Phage_int_SAM_3"/>
    <property type="match status" value="1"/>
</dbReference>
<dbReference type="Proteomes" id="UP000305238">
    <property type="component" value="Unassembled WGS sequence"/>
</dbReference>
<dbReference type="GO" id="GO:0006310">
    <property type="term" value="P:DNA recombination"/>
    <property type="evidence" value="ECO:0007669"/>
    <property type="project" value="UniProtKB-KW"/>
</dbReference>
<evidence type="ECO:0000256" key="4">
    <source>
        <dbReference type="ARBA" id="ARBA00023172"/>
    </source>
</evidence>
<evidence type="ECO:0000256" key="3">
    <source>
        <dbReference type="ARBA" id="ARBA00023125"/>
    </source>
</evidence>
<comment type="caution">
    <text evidence="8">The sequence shown here is derived from an EMBL/GenBank/DDBJ whole genome shotgun (WGS) entry which is preliminary data.</text>
</comment>
<dbReference type="InterPro" id="IPR044068">
    <property type="entry name" value="CB"/>
</dbReference>
<evidence type="ECO:0000313" key="8">
    <source>
        <dbReference type="EMBL" id="TMR34018.1"/>
    </source>
</evidence>
<evidence type="ECO:0000259" key="7">
    <source>
        <dbReference type="PROSITE" id="PS51900"/>
    </source>
</evidence>
<dbReference type="Pfam" id="PF00589">
    <property type="entry name" value="Phage_integrase"/>
    <property type="match status" value="1"/>
</dbReference>
<keyword evidence="3 5" id="KW-0238">DNA-binding</keyword>
<dbReference type="PANTHER" id="PTHR30349">
    <property type="entry name" value="PHAGE INTEGRASE-RELATED"/>
    <property type="match status" value="1"/>
</dbReference>
<feature type="domain" description="Tyr recombinase" evidence="6">
    <location>
        <begin position="220"/>
        <end position="421"/>
    </location>
</feature>
<dbReference type="InterPro" id="IPR058717">
    <property type="entry name" value="Phage_L5_Integrase_N"/>
</dbReference>
<evidence type="ECO:0000259" key="6">
    <source>
        <dbReference type="PROSITE" id="PS51898"/>
    </source>
</evidence>
<dbReference type="PROSITE" id="PS51900">
    <property type="entry name" value="CB"/>
    <property type="match status" value="1"/>
</dbReference>
<dbReference type="AlphaFoldDB" id="A0A5S4GM33"/>
<keyword evidence="2" id="KW-0229">DNA integration</keyword>
<accession>A0A5S4GM33</accession>
<keyword evidence="9" id="KW-1185">Reference proteome</keyword>
<dbReference type="SUPFAM" id="SSF56349">
    <property type="entry name" value="DNA breaking-rejoining enzymes"/>
    <property type="match status" value="2"/>
</dbReference>
<evidence type="ECO:0000256" key="2">
    <source>
        <dbReference type="ARBA" id="ARBA00022908"/>
    </source>
</evidence>
<dbReference type="PROSITE" id="PS51898">
    <property type="entry name" value="TYR_RECOMBINASE"/>
    <property type="match status" value="1"/>
</dbReference>
<feature type="domain" description="Core-binding (CB)" evidence="7">
    <location>
        <begin position="71"/>
        <end position="152"/>
    </location>
</feature>
<dbReference type="OrthoDB" id="1822491at2"/>
<dbReference type="InterPro" id="IPR010998">
    <property type="entry name" value="Integrase_recombinase_N"/>
</dbReference>
<reference evidence="8 9" key="1">
    <citation type="submission" date="2019-05" db="EMBL/GenBank/DDBJ databases">
        <title>Draft genome sequence of Actinomadura geliboluensis A8036.</title>
        <authorList>
            <person name="Saricaoglu S."/>
            <person name="Isik K."/>
        </authorList>
    </citation>
    <scope>NUCLEOTIDE SEQUENCE [LARGE SCALE GENOMIC DNA]</scope>
    <source>
        <strain evidence="8 9">A8036</strain>
    </source>
</reference>
<evidence type="ECO:0000256" key="5">
    <source>
        <dbReference type="PROSITE-ProRule" id="PRU01248"/>
    </source>
</evidence>
<dbReference type="InterPro" id="IPR004107">
    <property type="entry name" value="Integrase_SAM-like_N"/>
</dbReference>
<dbReference type="InterPro" id="IPR011010">
    <property type="entry name" value="DNA_brk_join_enz"/>
</dbReference>
<dbReference type="CDD" id="cd01189">
    <property type="entry name" value="INT_ICEBs1_C_like"/>
    <property type="match status" value="1"/>
</dbReference>
<sequence length="449" mass="49472">MAKGNKAGHRRFGNIRQLPSGRFQASYLAPNGQRRTAPKTFARKGDAEKWLTLAEAQILSGEWTDPERAKVTVGDYAAKWIEQRAGLRPRTVELYTWLLGRHIVPHLGAVPIGKLSTAMIREWRSTLLASGVSASMTAKAYRLLRAVLMTAVEEDKILLRNPCRVRGAGTEEAAERPVLTVAQVFDLAERVGVRPVGNIRKLDSGEYRVRYRAKDGGMRRLPQTFATRPEADRALWKLAEDGRADVTRDDRLRALILLAAFASLRWGEVTALRRCDIDTANRTVRVRGAYVERANGQMILGPTKSRAGLRTVAIPDAIVPHLVAHLTKYTKKGDDALVFTGVKGGPLRRSGFNKLTRWTPVVAALGVPNLHFHDLRHTGNTLAADMGVSLRNLMARMGHDNERAALRYQHRSSSADRAIADGLNALVQAEQKRDGDDEDGAAGVLVPVG</sequence>
<gene>
    <name evidence="8" type="ORF">ETD96_26055</name>
</gene>
<dbReference type="RefSeq" id="WP_138639120.1">
    <property type="nucleotide sequence ID" value="NZ_VCKZ01000215.1"/>
</dbReference>
<organism evidence="8 9">
    <name type="scientific">Actinomadura geliboluensis</name>
    <dbReference type="NCBI Taxonomy" id="882440"/>
    <lineage>
        <taxon>Bacteria</taxon>
        <taxon>Bacillati</taxon>
        <taxon>Actinomycetota</taxon>
        <taxon>Actinomycetes</taxon>
        <taxon>Streptosporangiales</taxon>
        <taxon>Thermomonosporaceae</taxon>
        <taxon>Actinomadura</taxon>
    </lineage>
</organism>
<evidence type="ECO:0000313" key="9">
    <source>
        <dbReference type="Proteomes" id="UP000305238"/>
    </source>
</evidence>
<dbReference type="PANTHER" id="PTHR30349:SF64">
    <property type="entry name" value="PROPHAGE INTEGRASE INTD-RELATED"/>
    <property type="match status" value="1"/>
</dbReference>
<dbReference type="GO" id="GO:0003677">
    <property type="term" value="F:DNA binding"/>
    <property type="evidence" value="ECO:0007669"/>
    <property type="project" value="UniProtKB-UniRule"/>
</dbReference>